<dbReference type="Gene3D" id="1.25.40.20">
    <property type="entry name" value="Ankyrin repeat-containing domain"/>
    <property type="match status" value="1"/>
</dbReference>
<sequence>MKRRPWRAAVPSDEASGARALADATRRGQVRAARFVLDALDGRPVNARGPEGHTPLMLAALLPDAAASAALVELLLRRGADPALEDRWGDSALVQAAAAGNAGVLRSLVRAFDRRGIDVHRPNRDGHSALQVARWLGHHDCVAVLSACGGSRSHVEPATQVDAPPPPADGRWTTALSADGPHFKVARPARCYGTPCRAPLPDVLEEPLSTSFFTPQTSATSSSAADYCPTTTTSSSPDARCGNPRAASRLSILRQRLNSMDSIEEEFDGDDTPTGSCGEPVPKAAESQSVPRVHDNRRSFLPPVAVPGDASKPPAAMEPLGARSQIEDHPPSRSRRSLPEVLLHGEQASSLKASKNVGQLRLQFSNCQVDDGVRRFNDCYYQKRSSLPCSSSPLAVAAPADKLLPLRKGKSPATLLNARASPLHALGTRLLRRFTAPEFARRGVVQAPGACEQRELEEEATPGTSRCEASCPVSRHKQQVSSQPSVDSISGVKCEFDFQSVKNSKEP</sequence>
<organism evidence="5 6">
    <name type="scientific">Petromyzon marinus</name>
    <name type="common">Sea lamprey</name>
    <dbReference type="NCBI Taxonomy" id="7757"/>
    <lineage>
        <taxon>Eukaryota</taxon>
        <taxon>Metazoa</taxon>
        <taxon>Chordata</taxon>
        <taxon>Craniata</taxon>
        <taxon>Vertebrata</taxon>
        <taxon>Cyclostomata</taxon>
        <taxon>Hyperoartia</taxon>
        <taxon>Petromyzontiformes</taxon>
        <taxon>Petromyzontidae</taxon>
        <taxon>Petromyzon</taxon>
    </lineage>
</organism>
<dbReference type="PROSITE" id="PS50297">
    <property type="entry name" value="ANK_REP_REGION"/>
    <property type="match status" value="1"/>
</dbReference>
<proteinExistence type="predicted"/>
<dbReference type="PANTHER" id="PTHR24201">
    <property type="entry name" value="ANK_REP_REGION DOMAIN-CONTAINING PROTEIN"/>
    <property type="match status" value="1"/>
</dbReference>
<name>A0AAJ7T5N5_PETMA</name>
<feature type="region of interest" description="Disordered" evidence="4">
    <location>
        <begin position="265"/>
        <end position="317"/>
    </location>
</feature>
<dbReference type="SUPFAM" id="SSF48403">
    <property type="entry name" value="Ankyrin repeat"/>
    <property type="match status" value="1"/>
</dbReference>
<evidence type="ECO:0000256" key="2">
    <source>
        <dbReference type="ARBA" id="ARBA00023043"/>
    </source>
</evidence>
<gene>
    <name evidence="6" type="primary">LOC116943177</name>
</gene>
<feature type="region of interest" description="Disordered" evidence="4">
    <location>
        <begin position="455"/>
        <end position="487"/>
    </location>
</feature>
<evidence type="ECO:0000313" key="6">
    <source>
        <dbReference type="RefSeq" id="XP_032811690.1"/>
    </source>
</evidence>
<dbReference type="InterPro" id="IPR036770">
    <property type="entry name" value="Ankyrin_rpt-contain_sf"/>
</dbReference>
<accession>A0AAJ7T5N5</accession>
<dbReference type="GeneID" id="116943177"/>
<evidence type="ECO:0000256" key="1">
    <source>
        <dbReference type="ARBA" id="ARBA00022737"/>
    </source>
</evidence>
<feature type="region of interest" description="Disordered" evidence="4">
    <location>
        <begin position="214"/>
        <end position="244"/>
    </location>
</feature>
<dbReference type="PROSITE" id="PS50088">
    <property type="entry name" value="ANK_REPEAT"/>
    <property type="match status" value="1"/>
</dbReference>
<dbReference type="Proteomes" id="UP001318040">
    <property type="component" value="Chromosome 17"/>
</dbReference>
<dbReference type="KEGG" id="pmrn:116943177"/>
<reference evidence="6" key="1">
    <citation type="submission" date="2025-08" db="UniProtKB">
        <authorList>
            <consortium name="RefSeq"/>
        </authorList>
    </citation>
    <scope>IDENTIFICATION</scope>
    <source>
        <tissue evidence="6">Sperm</tissue>
    </source>
</reference>
<keyword evidence="1" id="KW-0677">Repeat</keyword>
<feature type="compositionally biased region" description="Low complexity" evidence="4">
    <location>
        <begin position="214"/>
        <end position="225"/>
    </location>
</feature>
<dbReference type="Pfam" id="PF12796">
    <property type="entry name" value="Ank_2"/>
    <property type="match status" value="1"/>
</dbReference>
<keyword evidence="5" id="KW-1185">Reference proteome</keyword>
<dbReference type="InterPro" id="IPR002110">
    <property type="entry name" value="Ankyrin_rpt"/>
</dbReference>
<keyword evidence="2 3" id="KW-0040">ANK repeat</keyword>
<evidence type="ECO:0000256" key="3">
    <source>
        <dbReference type="PROSITE-ProRule" id="PRU00023"/>
    </source>
</evidence>
<dbReference type="RefSeq" id="XP_032811690.1">
    <property type="nucleotide sequence ID" value="XM_032955799.1"/>
</dbReference>
<dbReference type="SMART" id="SM00248">
    <property type="entry name" value="ANK"/>
    <property type="match status" value="3"/>
</dbReference>
<dbReference type="InterPro" id="IPR050776">
    <property type="entry name" value="Ank_Repeat/CDKN_Inhibitor"/>
</dbReference>
<evidence type="ECO:0000313" key="5">
    <source>
        <dbReference type="Proteomes" id="UP001318040"/>
    </source>
</evidence>
<dbReference type="AlphaFoldDB" id="A0AAJ7T5N5"/>
<evidence type="ECO:0000256" key="4">
    <source>
        <dbReference type="SAM" id="MobiDB-lite"/>
    </source>
</evidence>
<feature type="repeat" description="ANK" evidence="3">
    <location>
        <begin position="51"/>
        <end position="87"/>
    </location>
</feature>
<protein>
    <submittedName>
        <fullName evidence="6">Uncharacterized protein LOC116943177</fullName>
    </submittedName>
</protein>